<comment type="caution">
    <text evidence="3">The sequence shown here is derived from an EMBL/GenBank/DDBJ whole genome shotgun (WGS) entry which is preliminary data.</text>
</comment>
<evidence type="ECO:0000313" key="4">
    <source>
        <dbReference type="Proteomes" id="UP000646827"/>
    </source>
</evidence>
<dbReference type="OrthoDB" id="5426307at2759"/>
<keyword evidence="2" id="KW-0732">Signal</keyword>
<gene>
    <name evidence="3" type="ORF">INT45_001174</name>
</gene>
<proteinExistence type="predicted"/>
<dbReference type="AlphaFoldDB" id="A0A8H7VNZ0"/>
<protein>
    <submittedName>
        <fullName evidence="3">Uncharacterized protein</fullName>
    </submittedName>
</protein>
<evidence type="ECO:0000256" key="1">
    <source>
        <dbReference type="SAM" id="MobiDB-lite"/>
    </source>
</evidence>
<feature type="compositionally biased region" description="Gly residues" evidence="1">
    <location>
        <begin position="221"/>
        <end position="247"/>
    </location>
</feature>
<feature type="chain" id="PRO_5034229651" evidence="2">
    <location>
        <begin position="20"/>
        <end position="338"/>
    </location>
</feature>
<feature type="region of interest" description="Disordered" evidence="1">
    <location>
        <begin position="290"/>
        <end position="314"/>
    </location>
</feature>
<keyword evidence="4" id="KW-1185">Reference proteome</keyword>
<accession>A0A8H7VNZ0</accession>
<dbReference type="EMBL" id="JAEPRB010000103">
    <property type="protein sequence ID" value="KAG2221649.1"/>
    <property type="molecule type" value="Genomic_DNA"/>
</dbReference>
<feature type="region of interest" description="Disordered" evidence="1">
    <location>
        <begin position="167"/>
        <end position="251"/>
    </location>
</feature>
<name>A0A8H7VNZ0_9FUNG</name>
<evidence type="ECO:0000256" key="2">
    <source>
        <dbReference type="SAM" id="SignalP"/>
    </source>
</evidence>
<dbReference type="Proteomes" id="UP000646827">
    <property type="component" value="Unassembled WGS sequence"/>
</dbReference>
<feature type="compositionally biased region" description="Acidic residues" evidence="1">
    <location>
        <begin position="177"/>
        <end position="200"/>
    </location>
</feature>
<reference evidence="3 4" key="1">
    <citation type="submission" date="2020-12" db="EMBL/GenBank/DDBJ databases">
        <title>Metabolic potential, ecology and presence of endohyphal bacteria is reflected in genomic diversity of Mucoromycotina.</title>
        <authorList>
            <person name="Muszewska A."/>
            <person name="Okrasinska A."/>
            <person name="Steczkiewicz K."/>
            <person name="Drgas O."/>
            <person name="Orlowska M."/>
            <person name="Perlinska-Lenart U."/>
            <person name="Aleksandrzak-Piekarczyk T."/>
            <person name="Szatraj K."/>
            <person name="Zielenkiewicz U."/>
            <person name="Pilsyk S."/>
            <person name="Malc E."/>
            <person name="Mieczkowski P."/>
            <person name="Kruszewska J.S."/>
            <person name="Biernat P."/>
            <person name="Pawlowska J."/>
        </authorList>
    </citation>
    <scope>NUCLEOTIDE SEQUENCE [LARGE SCALE GENOMIC DNA]</scope>
    <source>
        <strain evidence="3 4">CBS 142.35</strain>
    </source>
</reference>
<sequence>MRFSLSLVSTAMLATLAIAAPAAVQKNNNSELNVAPAQTVALNMGEQFQPFNWMSVDGEAQSVDRTFTLNLAEPAQLQVTDYKMGGDAFEIMDNGEIIGMTSEVTNDKEAFAATPEEALQDDRFSHAVFDLAPGKHEITINVANSQSADGTGAVRLVQKIQALYDKGGKGKGKKGWDDDDDEDDWDDDDEDCDDDDDDDDWDHKKGGWGNDKGGWGDDKGGWGNDKGGWGNDKGGWGNDKGGWGNDKGGWDNKVGYGNDKGGWGNKGGYGGKKGWNKNKTVYVYYTVPAADGTPDTPDTPAEAPDGGDADAGNPILAAYTVSTPTGVAIEAVTETSVV</sequence>
<organism evidence="3 4">
    <name type="scientific">Circinella minor</name>
    <dbReference type="NCBI Taxonomy" id="1195481"/>
    <lineage>
        <taxon>Eukaryota</taxon>
        <taxon>Fungi</taxon>
        <taxon>Fungi incertae sedis</taxon>
        <taxon>Mucoromycota</taxon>
        <taxon>Mucoromycotina</taxon>
        <taxon>Mucoromycetes</taxon>
        <taxon>Mucorales</taxon>
        <taxon>Lichtheimiaceae</taxon>
        <taxon>Circinella</taxon>
    </lineage>
</organism>
<evidence type="ECO:0000313" key="3">
    <source>
        <dbReference type="EMBL" id="KAG2221649.1"/>
    </source>
</evidence>
<feature type="signal peptide" evidence="2">
    <location>
        <begin position="1"/>
        <end position="19"/>
    </location>
</feature>